<name>A0A7J2U3X2_9CREN</name>
<feature type="transmembrane region" description="Helical" evidence="1">
    <location>
        <begin position="278"/>
        <end position="302"/>
    </location>
</feature>
<gene>
    <name evidence="2" type="ORF">ENO26_04845</name>
</gene>
<protein>
    <submittedName>
        <fullName evidence="2">Uncharacterized protein</fullName>
    </submittedName>
</protein>
<comment type="caution">
    <text evidence="2">The sequence shown here is derived from an EMBL/GenBank/DDBJ whole genome shotgun (WGS) entry which is preliminary data.</text>
</comment>
<feature type="transmembrane region" description="Helical" evidence="1">
    <location>
        <begin position="338"/>
        <end position="355"/>
    </location>
</feature>
<reference evidence="2" key="1">
    <citation type="journal article" date="2020" name="mSystems">
        <title>Genome- and Community-Level Interaction Insights into Carbon Utilization and Element Cycling Functions of Hydrothermarchaeota in Hydrothermal Sediment.</title>
        <authorList>
            <person name="Zhou Z."/>
            <person name="Liu Y."/>
            <person name="Xu W."/>
            <person name="Pan J."/>
            <person name="Luo Z.H."/>
            <person name="Li M."/>
        </authorList>
    </citation>
    <scope>NUCLEOTIDE SEQUENCE [LARGE SCALE GENOMIC DNA]</scope>
    <source>
        <strain evidence="2">SpSt-125</strain>
    </source>
</reference>
<sequence>MPKKSLIIVALGVIISLYSSFAFFFGFYDPFYPTSCIVLNEVSKSKADVVQHSRLYASYYPFSLIFNAIMHIVLNIDCFELGLIPYLPFLHLLLFYILISVYPRLDKQKVILLVLYSCLLVTYLYVVFPPYYITIGNTGYITFLYILLFFYRKRGIIAKDFIVLLLLFLLATFSYYTAGFVSVTTIMLVAIFNLVQEILRRKRTSENRKFFHTRSNVFMVYLITLILSLIYMYFDYVFLQNLKHIADLEFLNTIINILAYRRIEQDNLMYSPPTLPSFFLVVTKISIYFALILSTAFIIVTLMKLFRNEASLEWFIVSSALLSSFLISLYYSFLMNAIIIRSYLFFQLYLIFLVISSTKENVRKVNAVLFFTYVALFLLALSNIYGTIYSLTNSMVLSYYTSYLPEEEYVTICDFIGNRGLEYKIMADLKTAFSIPIRCNDKDLYVVVFEHKFFSYFNSSHNMMINVTKGIYFYTMKYMQTPIYMLFWKHYKPFVISYMLFDGVIYNSAFTTLWIKL</sequence>
<evidence type="ECO:0000256" key="1">
    <source>
        <dbReference type="SAM" id="Phobius"/>
    </source>
</evidence>
<dbReference type="EMBL" id="DSEU01000036">
    <property type="protein sequence ID" value="HEM66882.1"/>
    <property type="molecule type" value="Genomic_DNA"/>
</dbReference>
<feature type="transmembrane region" description="Helical" evidence="1">
    <location>
        <begin position="314"/>
        <end position="332"/>
    </location>
</feature>
<keyword evidence="1" id="KW-0812">Transmembrane</keyword>
<feature type="transmembrane region" description="Helical" evidence="1">
    <location>
        <begin position="110"/>
        <end position="126"/>
    </location>
</feature>
<proteinExistence type="predicted"/>
<feature type="transmembrane region" description="Helical" evidence="1">
    <location>
        <begin position="6"/>
        <end position="28"/>
    </location>
</feature>
<keyword evidence="1" id="KW-0472">Membrane</keyword>
<keyword evidence="1" id="KW-1133">Transmembrane helix</keyword>
<feature type="transmembrane region" description="Helical" evidence="1">
    <location>
        <begin position="367"/>
        <end position="388"/>
    </location>
</feature>
<accession>A0A7J2U3X2</accession>
<dbReference type="AlphaFoldDB" id="A0A7J2U3X2"/>
<feature type="transmembrane region" description="Helical" evidence="1">
    <location>
        <begin position="86"/>
        <end position="103"/>
    </location>
</feature>
<feature type="transmembrane region" description="Helical" evidence="1">
    <location>
        <begin position="132"/>
        <end position="151"/>
    </location>
</feature>
<evidence type="ECO:0000313" key="2">
    <source>
        <dbReference type="EMBL" id="HEM66882.1"/>
    </source>
</evidence>
<feature type="transmembrane region" description="Helical" evidence="1">
    <location>
        <begin position="495"/>
        <end position="515"/>
    </location>
</feature>
<feature type="transmembrane region" description="Helical" evidence="1">
    <location>
        <begin position="55"/>
        <end position="74"/>
    </location>
</feature>
<feature type="transmembrane region" description="Helical" evidence="1">
    <location>
        <begin position="179"/>
        <end position="195"/>
    </location>
</feature>
<feature type="transmembrane region" description="Helical" evidence="1">
    <location>
        <begin position="216"/>
        <end position="234"/>
    </location>
</feature>
<organism evidence="2">
    <name type="scientific">Ignisphaera aggregans</name>
    <dbReference type="NCBI Taxonomy" id="334771"/>
    <lineage>
        <taxon>Archaea</taxon>
        <taxon>Thermoproteota</taxon>
        <taxon>Thermoprotei</taxon>
        <taxon>Desulfurococcales</taxon>
        <taxon>Desulfurococcaceae</taxon>
        <taxon>Ignisphaera</taxon>
    </lineage>
</organism>
<feature type="transmembrane region" description="Helical" evidence="1">
    <location>
        <begin position="156"/>
        <end position="173"/>
    </location>
</feature>